<evidence type="ECO:0000313" key="2">
    <source>
        <dbReference type="Proteomes" id="UP000031802"/>
    </source>
</evidence>
<protein>
    <submittedName>
        <fullName evidence="1">Uncharacterized protein</fullName>
    </submittedName>
</protein>
<sequence length="136" mass="15449">MSSSQTGSLLLCVGCWERSPRWNKDFLYTFSSEKVWPSPGKGQAICRMPQQVQVSVYKTDCPTHTPSAACRGKANTFVGQKYSKPRRLKPLQGRFVQWQMSTYCKAFEATFRLKLVGSNKAKKGLTSHYAIRITQF</sequence>
<gene>
    <name evidence="1" type="ORF">DI53_1785</name>
</gene>
<comment type="caution">
    <text evidence="1">The sequence shown here is derived from an EMBL/GenBank/DDBJ whole genome shotgun (WGS) entry which is preliminary data.</text>
</comment>
<proteinExistence type="predicted"/>
<reference evidence="2" key="1">
    <citation type="submission" date="2014-04" db="EMBL/GenBank/DDBJ databases">
        <title>Whole-Genome optical mapping and complete genome sequence of Sphingobacterium deserti sp. nov., a new spaces isolated from desert in the west of China.</title>
        <authorList>
            <person name="Teng C."/>
            <person name="Zhou Z."/>
            <person name="Li X."/>
            <person name="Chen M."/>
            <person name="Lin M."/>
            <person name="Wang L."/>
            <person name="Su S."/>
            <person name="Zhang C."/>
            <person name="Zhang W."/>
        </authorList>
    </citation>
    <scope>NUCLEOTIDE SEQUENCE [LARGE SCALE GENOMIC DNA]</scope>
    <source>
        <strain evidence="2">ACCC05744</strain>
    </source>
</reference>
<accession>A0A0B8T4A9</accession>
<reference evidence="1 2" key="2">
    <citation type="journal article" date="2015" name="PLoS ONE">
        <title>Whole-Genome Optical Mapping and Finished Genome Sequence of Sphingobacterium deserti sp. nov., a New Species Isolated from the Western Desert of China.</title>
        <authorList>
            <person name="Teng C."/>
            <person name="Zhou Z."/>
            <person name="Molnar I."/>
            <person name="Li X."/>
            <person name="Tang R."/>
            <person name="Chen M."/>
            <person name="Wang L."/>
            <person name="Su S."/>
            <person name="Zhang W."/>
            <person name="Lin M."/>
        </authorList>
    </citation>
    <scope>NUCLEOTIDE SEQUENCE [LARGE SCALE GENOMIC DNA]</scope>
    <source>
        <strain evidence="2">ACCC05744</strain>
    </source>
</reference>
<dbReference type="PATRIC" id="fig|1229276.3.peg.1839"/>
<organism evidence="1 2">
    <name type="scientific">Sphingobacterium deserti</name>
    <dbReference type="NCBI Taxonomy" id="1229276"/>
    <lineage>
        <taxon>Bacteria</taxon>
        <taxon>Pseudomonadati</taxon>
        <taxon>Bacteroidota</taxon>
        <taxon>Sphingobacteriia</taxon>
        <taxon>Sphingobacteriales</taxon>
        <taxon>Sphingobacteriaceae</taxon>
        <taxon>Sphingobacterium</taxon>
    </lineage>
</organism>
<evidence type="ECO:0000313" key="1">
    <source>
        <dbReference type="EMBL" id="KGE14358.1"/>
    </source>
</evidence>
<name>A0A0B8T4A9_9SPHI</name>
<dbReference type="Proteomes" id="UP000031802">
    <property type="component" value="Unassembled WGS sequence"/>
</dbReference>
<keyword evidence="2" id="KW-1185">Reference proteome</keyword>
<dbReference type="EMBL" id="JJMU01000026">
    <property type="protein sequence ID" value="KGE14358.1"/>
    <property type="molecule type" value="Genomic_DNA"/>
</dbReference>
<dbReference type="AlphaFoldDB" id="A0A0B8T4A9"/>